<feature type="compositionally biased region" description="Basic and acidic residues" evidence="1">
    <location>
        <begin position="23"/>
        <end position="35"/>
    </location>
</feature>
<gene>
    <name evidence="2" type="ORF">ENQ76_16850</name>
</gene>
<organism evidence="2">
    <name type="scientific">Schlesneria paludicola</name>
    <dbReference type="NCBI Taxonomy" id="360056"/>
    <lineage>
        <taxon>Bacteria</taxon>
        <taxon>Pseudomonadati</taxon>
        <taxon>Planctomycetota</taxon>
        <taxon>Planctomycetia</taxon>
        <taxon>Planctomycetales</taxon>
        <taxon>Planctomycetaceae</taxon>
        <taxon>Schlesneria</taxon>
    </lineage>
</organism>
<proteinExistence type="predicted"/>
<sequence length="143" mass="15496">MQLPWEFYDLAEEALNQQIERYEGESAIASRDEAPARQNGPSRNRVATQANRQPETSPQPSGNGNGHVGNGEAATNKQVQYLLNLGKRHGLTPPQLEGRIESILGKRVGVYDLTKKEAGDVIDALSQSGTPATNGNGRSRSSR</sequence>
<reference evidence="2" key="1">
    <citation type="journal article" date="2020" name="mSystems">
        <title>Genome- and Community-Level Interaction Insights into Carbon Utilization and Element Cycling Functions of Hydrothermarchaeota in Hydrothermal Sediment.</title>
        <authorList>
            <person name="Zhou Z."/>
            <person name="Liu Y."/>
            <person name="Xu W."/>
            <person name="Pan J."/>
            <person name="Luo Z.H."/>
            <person name="Li M."/>
        </authorList>
    </citation>
    <scope>NUCLEOTIDE SEQUENCE [LARGE SCALE GENOMIC DNA]</scope>
    <source>
        <strain evidence="2">SpSt-339</strain>
    </source>
</reference>
<feature type="region of interest" description="Disordered" evidence="1">
    <location>
        <begin position="124"/>
        <end position="143"/>
    </location>
</feature>
<feature type="compositionally biased region" description="Polar residues" evidence="1">
    <location>
        <begin position="39"/>
        <end position="62"/>
    </location>
</feature>
<accession>A0A7C2P0C0</accession>
<dbReference type="EMBL" id="DSOK01000462">
    <property type="protein sequence ID" value="HEN17129.1"/>
    <property type="molecule type" value="Genomic_DNA"/>
</dbReference>
<evidence type="ECO:0000256" key="1">
    <source>
        <dbReference type="SAM" id="MobiDB-lite"/>
    </source>
</evidence>
<feature type="region of interest" description="Disordered" evidence="1">
    <location>
        <begin position="23"/>
        <end position="75"/>
    </location>
</feature>
<feature type="compositionally biased region" description="Polar residues" evidence="1">
    <location>
        <begin position="125"/>
        <end position="143"/>
    </location>
</feature>
<name>A0A7C2P0C0_9PLAN</name>
<comment type="caution">
    <text evidence="2">The sequence shown here is derived from an EMBL/GenBank/DDBJ whole genome shotgun (WGS) entry which is preliminary data.</text>
</comment>
<evidence type="ECO:0000313" key="2">
    <source>
        <dbReference type="EMBL" id="HEN17129.1"/>
    </source>
</evidence>
<dbReference type="AlphaFoldDB" id="A0A7C2P0C0"/>
<protein>
    <submittedName>
        <fullName evidence="2">Uncharacterized protein</fullName>
    </submittedName>
</protein>